<sequence>MSDPFIGQIMQVGFTYAPLGWLQCAGQILPISQNQALFALLGTNFGGDGVNTYGIPDVRSRVMVGTGQGPGLSNYIVGETTGDENNVLTLSNLPQHNHTAVFHGTAGATTASGTLSVLTAATTTQVTNAPAAGSQLSNGFPNSGPGAVKVYAPAGSGTTAVNIGGLTVTGGSFTPQGTVTTGSTGNNFPVPNIQPSIGIFTIIATSGIWPTRP</sequence>
<evidence type="ECO:0000313" key="3">
    <source>
        <dbReference type="Proteomes" id="UP001279660"/>
    </source>
</evidence>
<proteinExistence type="predicted"/>
<dbReference type="EMBL" id="JAWXXV010000001">
    <property type="protein sequence ID" value="MDX5983536.1"/>
    <property type="molecule type" value="Genomic_DNA"/>
</dbReference>
<reference evidence="2 3" key="1">
    <citation type="submission" date="2023-11" db="EMBL/GenBank/DDBJ databases">
        <title>MicrobeMod: A computational toolkit for identifying prokaryotic methylation and restriction-modification with nanopore sequencing.</title>
        <authorList>
            <person name="Crits-Christoph A."/>
            <person name="Kang S.C."/>
            <person name="Lee H."/>
            <person name="Ostrov N."/>
        </authorList>
    </citation>
    <scope>NUCLEOTIDE SEQUENCE [LARGE SCALE GENOMIC DNA]</scope>
    <source>
        <strain evidence="2 3">ATCC 14820</strain>
    </source>
</reference>
<organism evidence="2 3">
    <name type="scientific">Sphingomonas echinoides</name>
    <dbReference type="NCBI Taxonomy" id="59803"/>
    <lineage>
        <taxon>Bacteria</taxon>
        <taxon>Pseudomonadati</taxon>
        <taxon>Pseudomonadota</taxon>
        <taxon>Alphaproteobacteria</taxon>
        <taxon>Sphingomonadales</taxon>
        <taxon>Sphingomonadaceae</taxon>
        <taxon>Sphingomonas</taxon>
    </lineage>
</organism>
<protein>
    <submittedName>
        <fullName evidence="2">Tail fiber protein</fullName>
    </submittedName>
</protein>
<name>A0ABU4PHL3_9SPHN</name>
<keyword evidence="3" id="KW-1185">Reference proteome</keyword>
<comment type="caution">
    <text evidence="2">The sequence shown here is derived from an EMBL/GenBank/DDBJ whole genome shotgun (WGS) entry which is preliminary data.</text>
</comment>
<dbReference type="RefSeq" id="WP_010404914.1">
    <property type="nucleotide sequence ID" value="NZ_JAWXXV010000001.1"/>
</dbReference>
<dbReference type="Pfam" id="PF07484">
    <property type="entry name" value="Collar"/>
    <property type="match status" value="1"/>
</dbReference>
<dbReference type="SUPFAM" id="SSF88874">
    <property type="entry name" value="Receptor-binding domain of short tail fibre protein gp12"/>
    <property type="match status" value="1"/>
</dbReference>
<dbReference type="InterPro" id="IPR037053">
    <property type="entry name" value="Phage_tail_collar_dom_sf"/>
</dbReference>
<accession>A0ABU4PHL3</accession>
<dbReference type="InterPro" id="IPR011083">
    <property type="entry name" value="Phage_tail_collar_dom"/>
</dbReference>
<evidence type="ECO:0000259" key="1">
    <source>
        <dbReference type="Pfam" id="PF07484"/>
    </source>
</evidence>
<dbReference type="Proteomes" id="UP001279660">
    <property type="component" value="Unassembled WGS sequence"/>
</dbReference>
<dbReference type="Gene3D" id="3.90.1340.10">
    <property type="entry name" value="Phage tail collar domain"/>
    <property type="match status" value="1"/>
</dbReference>
<gene>
    <name evidence="2" type="ORF">SIL82_04625</name>
</gene>
<evidence type="ECO:0000313" key="2">
    <source>
        <dbReference type="EMBL" id="MDX5983536.1"/>
    </source>
</evidence>
<feature type="domain" description="Phage tail collar" evidence="1">
    <location>
        <begin position="7"/>
        <end position="62"/>
    </location>
</feature>